<gene>
    <name evidence="1" type="ORF">A3J50_04545</name>
</gene>
<comment type="caution">
    <text evidence="1">The sequence shown here is derived from an EMBL/GenBank/DDBJ whole genome shotgun (WGS) entry which is preliminary data.</text>
</comment>
<dbReference type="Proteomes" id="UP000177821">
    <property type="component" value="Unassembled WGS sequence"/>
</dbReference>
<accession>A0A1G1WNU5</accession>
<organism evidence="1 2">
    <name type="scientific">Candidatus Woykebacteria bacterium RIFCSPHIGHO2_02_FULL_43_16b</name>
    <dbReference type="NCBI Taxonomy" id="1802601"/>
    <lineage>
        <taxon>Bacteria</taxon>
        <taxon>Candidatus Woykeibacteriota</taxon>
    </lineage>
</organism>
<proteinExistence type="predicted"/>
<reference evidence="1 2" key="1">
    <citation type="journal article" date="2016" name="Nat. Commun.">
        <title>Thousands of microbial genomes shed light on interconnected biogeochemical processes in an aquifer system.</title>
        <authorList>
            <person name="Anantharaman K."/>
            <person name="Brown C.T."/>
            <person name="Hug L.A."/>
            <person name="Sharon I."/>
            <person name="Castelle C.J."/>
            <person name="Probst A.J."/>
            <person name="Thomas B.C."/>
            <person name="Singh A."/>
            <person name="Wilkins M.J."/>
            <person name="Karaoz U."/>
            <person name="Brodie E.L."/>
            <person name="Williams K.H."/>
            <person name="Hubbard S.S."/>
            <person name="Banfield J.F."/>
        </authorList>
    </citation>
    <scope>NUCLEOTIDE SEQUENCE [LARGE SCALE GENOMIC DNA]</scope>
</reference>
<dbReference type="EMBL" id="MHCX01000028">
    <property type="protein sequence ID" value="OGY29369.1"/>
    <property type="molecule type" value="Genomic_DNA"/>
</dbReference>
<evidence type="ECO:0000313" key="2">
    <source>
        <dbReference type="Proteomes" id="UP000177821"/>
    </source>
</evidence>
<name>A0A1G1WNU5_9BACT</name>
<sequence>MRLINFKISALIVCLLFVYLTEAFAGSSISISLVYPQKTNAPKRELNRIEGPPVVTGDVSVKVVGIRPEQLRNPNLYVEYFLDDNLVYSTEDKKKIGQDRLKSLGFILNTRSSPDGLHTLVANLWDKDGPSAIGMRKIIIQNEQKNED</sequence>
<protein>
    <submittedName>
        <fullName evidence="1">Uncharacterized protein</fullName>
    </submittedName>
</protein>
<evidence type="ECO:0000313" key="1">
    <source>
        <dbReference type="EMBL" id="OGY29369.1"/>
    </source>
</evidence>
<dbReference type="AlphaFoldDB" id="A0A1G1WNU5"/>